<dbReference type="PANTHER" id="PTHR45833:SF1">
    <property type="entry name" value="METHIONINE SYNTHASE"/>
    <property type="match status" value="1"/>
</dbReference>
<evidence type="ECO:0000259" key="29">
    <source>
        <dbReference type="PROSITE" id="PS51337"/>
    </source>
</evidence>
<evidence type="ECO:0000256" key="16">
    <source>
        <dbReference type="ARBA" id="ARBA00023167"/>
    </source>
</evidence>
<accession>A0A1W6A0I9</accession>
<dbReference type="Gene3D" id="3.10.196.10">
    <property type="entry name" value="Vitamin B12-dependent methionine synthase, activation domain"/>
    <property type="match status" value="1"/>
</dbReference>
<dbReference type="STRING" id="402384.HM131_20195"/>
<evidence type="ECO:0000256" key="11">
    <source>
        <dbReference type="ARBA" id="ARBA00022679"/>
    </source>
</evidence>
<reference evidence="30 31" key="1">
    <citation type="submission" date="2017-04" db="EMBL/GenBank/DDBJ databases">
        <title>The whole genome sequencing and assembly of Halobacillus mangrovi strain.</title>
        <authorList>
            <person name="Lee S.-J."/>
            <person name="Park M.-K."/>
            <person name="Kim J.-Y."/>
            <person name="Lee Y.-J."/>
            <person name="Yi H."/>
            <person name="Bahn Y.-S."/>
            <person name="Kim J.F."/>
            <person name="Lee D.-W."/>
        </authorList>
    </citation>
    <scope>NUCLEOTIDE SEQUENCE [LARGE SCALE GENOMIC DNA]</scope>
    <source>
        <strain evidence="30 31">KTB 131</strain>
    </source>
</reference>
<keyword evidence="9 21" id="KW-0028">Amino-acid biosynthesis</keyword>
<feature type="binding site" evidence="23">
    <location>
        <position position="1093"/>
    </location>
    <ligand>
        <name>S-adenosyl-L-methionine</name>
        <dbReference type="ChEBI" id="CHEBI:59789"/>
    </ligand>
</feature>
<dbReference type="FunFam" id="3.20.20.330:FF:000001">
    <property type="entry name" value="Methionine synthase"/>
    <property type="match status" value="1"/>
</dbReference>
<dbReference type="InterPro" id="IPR036589">
    <property type="entry name" value="HCY_dom_sf"/>
</dbReference>
<keyword evidence="15 21" id="KW-0862">Zinc</keyword>
<dbReference type="InterPro" id="IPR006158">
    <property type="entry name" value="Cobalamin-bd"/>
</dbReference>
<feature type="domain" description="AdoMet activation" evidence="27">
    <location>
        <begin position="864"/>
        <end position="1151"/>
    </location>
</feature>
<dbReference type="AlphaFoldDB" id="A0A1W6A0I9"/>
<dbReference type="SUPFAM" id="SSF82282">
    <property type="entry name" value="Homocysteine S-methyltransferase"/>
    <property type="match status" value="1"/>
</dbReference>
<dbReference type="PROSITE" id="PS50972">
    <property type="entry name" value="PTERIN_BINDING"/>
    <property type="match status" value="1"/>
</dbReference>
<feature type="binding site" description="axial binding residue" evidence="22">
    <location>
        <position position="725"/>
    </location>
    <ligand>
        <name>methylcob(III)alamin</name>
        <dbReference type="ChEBI" id="CHEBI:28115"/>
    </ligand>
    <ligandPart>
        <name>Co</name>
        <dbReference type="ChEBI" id="CHEBI:27638"/>
    </ligandPart>
</feature>
<dbReference type="Gene3D" id="3.20.20.20">
    <property type="entry name" value="Dihydropteroate synthase-like"/>
    <property type="match status" value="1"/>
</dbReference>
<dbReference type="InterPro" id="IPR003759">
    <property type="entry name" value="Cbl-bd_cap"/>
</dbReference>
<dbReference type="Pfam" id="PF02574">
    <property type="entry name" value="S-methyl_trans"/>
    <property type="match status" value="1"/>
</dbReference>
<dbReference type="EMBL" id="CP020772">
    <property type="protein sequence ID" value="ARI79004.1"/>
    <property type="molecule type" value="Genomic_DNA"/>
</dbReference>
<evidence type="ECO:0000256" key="24">
    <source>
        <dbReference type="PROSITE-ProRule" id="PRU00333"/>
    </source>
</evidence>
<dbReference type="InterPro" id="IPR037010">
    <property type="entry name" value="VitB12-dep_Met_synth_activ_sf"/>
</dbReference>
<dbReference type="Gene3D" id="3.20.20.330">
    <property type="entry name" value="Homocysteine-binding-like domain"/>
    <property type="match status" value="1"/>
</dbReference>
<feature type="binding site" evidence="22 24">
    <location>
        <position position="290"/>
    </location>
    <ligand>
        <name>Zn(2+)</name>
        <dbReference type="ChEBI" id="CHEBI:29105"/>
    </ligand>
</feature>
<keyword evidence="8 21" id="KW-0489">Methyltransferase</keyword>
<dbReference type="SMART" id="SM01018">
    <property type="entry name" value="B12-binding_2"/>
    <property type="match status" value="1"/>
</dbReference>
<dbReference type="Pfam" id="PF00809">
    <property type="entry name" value="Pterin_bind"/>
    <property type="match status" value="1"/>
</dbReference>
<evidence type="ECO:0000259" key="28">
    <source>
        <dbReference type="PROSITE" id="PS51332"/>
    </source>
</evidence>
<comment type="similarity">
    <text evidence="5">Belongs to the vitamin-B12 dependent methionine synthase family.</text>
</comment>
<evidence type="ECO:0000256" key="22">
    <source>
        <dbReference type="PIRSR" id="PIRSR000381-1"/>
    </source>
</evidence>
<evidence type="ECO:0000256" key="15">
    <source>
        <dbReference type="ARBA" id="ARBA00022833"/>
    </source>
</evidence>
<comment type="pathway">
    <text evidence="4 21">Amino-acid biosynthesis; L-methionine biosynthesis via de novo pathway; L-methionine from L-homocysteine (MetH route): step 1/1.</text>
</comment>
<evidence type="ECO:0000256" key="13">
    <source>
        <dbReference type="ARBA" id="ARBA00022723"/>
    </source>
</evidence>
<dbReference type="PROSITE" id="PS50974">
    <property type="entry name" value="ADOMET_ACTIVATION"/>
    <property type="match status" value="1"/>
</dbReference>
<dbReference type="InterPro" id="IPR000489">
    <property type="entry name" value="Pterin-binding_dom"/>
</dbReference>
<dbReference type="EC" id="2.1.1.13" evidence="6 20"/>
<feature type="binding site" evidence="23">
    <location>
        <begin position="1147"/>
        <end position="1148"/>
    </location>
    <ligand>
        <name>S-adenosyl-L-methionine</name>
        <dbReference type="ChEBI" id="CHEBI:59789"/>
    </ligand>
</feature>
<evidence type="ECO:0000313" key="31">
    <source>
        <dbReference type="Proteomes" id="UP000192527"/>
    </source>
</evidence>
<feature type="domain" description="Pterin-binding" evidence="26">
    <location>
        <begin position="336"/>
        <end position="596"/>
    </location>
</feature>
<name>A0A1W6A0I9_9BACI</name>
<dbReference type="UniPathway" id="UPA00051">
    <property type="reaction ID" value="UER00081"/>
</dbReference>
<dbReference type="InterPro" id="IPR003726">
    <property type="entry name" value="HCY_dom"/>
</dbReference>
<keyword evidence="17 21" id="KW-0170">Cobalt</keyword>
<keyword evidence="13 21" id="KW-0479">Metal-binding</keyword>
<feature type="binding site" evidence="23">
    <location>
        <position position="826"/>
    </location>
    <ligand>
        <name>methylcob(III)alamin</name>
        <dbReference type="ChEBI" id="CHEBI:28115"/>
    </ligand>
</feature>
<feature type="domain" description="Hcy-binding" evidence="25">
    <location>
        <begin position="3"/>
        <end position="305"/>
    </location>
</feature>
<protein>
    <recommendedName>
        <fullName evidence="7 20">Methionine synthase</fullName>
        <ecNumber evidence="6 20">2.1.1.13</ecNumber>
    </recommendedName>
    <alternativeName>
        <fullName evidence="19 21">5-methyltetrahydrofolate--homocysteine methyltransferase</fullName>
    </alternativeName>
</protein>
<evidence type="ECO:0000259" key="27">
    <source>
        <dbReference type="PROSITE" id="PS50974"/>
    </source>
</evidence>
<dbReference type="InterPro" id="IPR011005">
    <property type="entry name" value="Dihydropteroate_synth-like_sf"/>
</dbReference>
<dbReference type="InterPro" id="IPR004223">
    <property type="entry name" value="VitB12-dep_Met_synth_activ_dom"/>
</dbReference>
<evidence type="ECO:0000256" key="1">
    <source>
        <dbReference type="ARBA" id="ARBA00001700"/>
    </source>
</evidence>
<evidence type="ECO:0000256" key="3">
    <source>
        <dbReference type="ARBA" id="ARBA00001956"/>
    </source>
</evidence>
<evidence type="ECO:0000256" key="12">
    <source>
        <dbReference type="ARBA" id="ARBA00022691"/>
    </source>
</evidence>
<evidence type="ECO:0000259" key="25">
    <source>
        <dbReference type="PROSITE" id="PS50970"/>
    </source>
</evidence>
<evidence type="ECO:0000256" key="17">
    <source>
        <dbReference type="ARBA" id="ARBA00023285"/>
    </source>
</evidence>
<dbReference type="GO" id="GO:0032259">
    <property type="term" value="P:methylation"/>
    <property type="evidence" value="ECO:0007669"/>
    <property type="project" value="UniProtKB-KW"/>
</dbReference>
<dbReference type="GO" id="GO:0008705">
    <property type="term" value="F:methionine synthase activity"/>
    <property type="evidence" value="ECO:0007669"/>
    <property type="project" value="UniProtKB-UniRule"/>
</dbReference>
<comment type="function">
    <text evidence="18 21">Catalyzes the transfer of a methyl group from methyl-cobalamin to homocysteine, yielding enzyme-bound cob(I)alamin and methionine. Subsequently, remethylates the cofactor using methyltetrahydrofolate.</text>
</comment>
<dbReference type="GO" id="GO:0008270">
    <property type="term" value="F:zinc ion binding"/>
    <property type="evidence" value="ECO:0007669"/>
    <property type="project" value="UniProtKB-UniRule"/>
</dbReference>
<dbReference type="GO" id="GO:0005829">
    <property type="term" value="C:cytosol"/>
    <property type="evidence" value="ECO:0007669"/>
    <property type="project" value="TreeGrafter"/>
</dbReference>
<dbReference type="GO" id="GO:0046653">
    <property type="term" value="P:tetrahydrofolate metabolic process"/>
    <property type="evidence" value="ECO:0007669"/>
    <property type="project" value="TreeGrafter"/>
</dbReference>
<comment type="cofactor">
    <cofactor evidence="2 21 24">
        <name>Zn(2+)</name>
        <dbReference type="ChEBI" id="CHEBI:29105"/>
    </cofactor>
</comment>
<keyword evidence="11 21" id="KW-0808">Transferase</keyword>
<dbReference type="Gene3D" id="3.40.50.280">
    <property type="entry name" value="Cobalamin-binding domain"/>
    <property type="match status" value="1"/>
</dbReference>
<dbReference type="InterPro" id="IPR011822">
    <property type="entry name" value="MetH"/>
</dbReference>
<evidence type="ECO:0000256" key="4">
    <source>
        <dbReference type="ARBA" id="ARBA00005178"/>
    </source>
</evidence>
<dbReference type="SUPFAM" id="SSF56507">
    <property type="entry name" value="Methionine synthase activation domain-like"/>
    <property type="match status" value="1"/>
</dbReference>
<comment type="cofactor">
    <cofactor evidence="3 21 22">
        <name>methylcob(III)alamin</name>
        <dbReference type="ChEBI" id="CHEBI:28115"/>
    </cofactor>
</comment>
<dbReference type="Gene3D" id="1.10.1240.10">
    <property type="entry name" value="Methionine synthase domain"/>
    <property type="match status" value="1"/>
</dbReference>
<dbReference type="OrthoDB" id="9803687at2"/>
<evidence type="ECO:0000256" key="9">
    <source>
        <dbReference type="ARBA" id="ARBA00022605"/>
    </source>
</evidence>
<dbReference type="InterPro" id="IPR050554">
    <property type="entry name" value="Met_Synthase/Corrinoid"/>
</dbReference>
<dbReference type="InterPro" id="IPR033706">
    <property type="entry name" value="Met_synthase_B12-bd"/>
</dbReference>
<evidence type="ECO:0000256" key="21">
    <source>
        <dbReference type="PIRNR" id="PIRNR000381"/>
    </source>
</evidence>
<keyword evidence="12 21" id="KW-0949">S-adenosyl-L-methionine</keyword>
<feature type="domain" description="B12-binding N-terminal" evidence="29">
    <location>
        <begin position="617"/>
        <end position="711"/>
    </location>
</feature>
<keyword evidence="14" id="KW-0677">Repeat</keyword>
<feature type="domain" description="B12-binding" evidence="28">
    <location>
        <begin position="712"/>
        <end position="847"/>
    </location>
</feature>
<dbReference type="SUPFAM" id="SSF47644">
    <property type="entry name" value="Methionine synthase domain"/>
    <property type="match status" value="1"/>
</dbReference>
<dbReference type="PROSITE" id="PS50970">
    <property type="entry name" value="HCY"/>
    <property type="match status" value="1"/>
</dbReference>
<proteinExistence type="inferred from homology"/>
<dbReference type="Pfam" id="PF02965">
    <property type="entry name" value="Met_synt_B12"/>
    <property type="match status" value="1"/>
</dbReference>
<feature type="binding site" evidence="23">
    <location>
        <position position="770"/>
    </location>
    <ligand>
        <name>methylcob(III)alamin</name>
        <dbReference type="ChEBI" id="CHEBI:28115"/>
    </ligand>
</feature>
<evidence type="ECO:0000256" key="10">
    <source>
        <dbReference type="ARBA" id="ARBA00022628"/>
    </source>
</evidence>
<organism evidence="30 31">
    <name type="scientific">Halobacillus mangrovi</name>
    <dbReference type="NCBI Taxonomy" id="402384"/>
    <lineage>
        <taxon>Bacteria</taxon>
        <taxon>Bacillati</taxon>
        <taxon>Bacillota</taxon>
        <taxon>Bacilli</taxon>
        <taxon>Bacillales</taxon>
        <taxon>Bacillaceae</taxon>
        <taxon>Halobacillus</taxon>
    </lineage>
</organism>
<dbReference type="PROSITE" id="PS51332">
    <property type="entry name" value="B12_BINDING"/>
    <property type="match status" value="1"/>
</dbReference>
<gene>
    <name evidence="30" type="ORF">HM131_20195</name>
</gene>
<dbReference type="CDD" id="cd02069">
    <property type="entry name" value="methionine_synthase_B12_BD"/>
    <property type="match status" value="1"/>
</dbReference>
<evidence type="ECO:0000256" key="7">
    <source>
        <dbReference type="ARBA" id="ARBA00013998"/>
    </source>
</evidence>
<dbReference type="InterPro" id="IPR036594">
    <property type="entry name" value="Meth_synthase_dom"/>
</dbReference>
<dbReference type="PIRSF" id="PIRSF000381">
    <property type="entry name" value="MetH"/>
    <property type="match status" value="1"/>
</dbReference>
<evidence type="ECO:0000313" key="30">
    <source>
        <dbReference type="EMBL" id="ARI79004.1"/>
    </source>
</evidence>
<comment type="domain">
    <text evidence="21">Modular enzyme with four functionally distinct domains. The isolated Hcy-binding domain catalyzes methyl transfer from free methylcobalamin to homocysteine. The Hcy-binding domain in association with the pterin-binding domain catalyzes the methylation of cob(I)alamin by methyltetrahydrofolate and the methylation of homocysteine. The B12-binding domain binds the cofactor. The AdoMet activation domain binds S-adenosyl-L-methionine. Under aerobic conditions cob(I)alamin can be converted to inactive cob(II)alamin. Reductive methylation by S-adenosyl-L-methionine and flavodoxin regenerates methylcobalamin.</text>
</comment>
<keyword evidence="10 21" id="KW-0846">Cobalamin</keyword>
<dbReference type="SUPFAM" id="SSF52242">
    <property type="entry name" value="Cobalamin (vitamin B12)-binding domain"/>
    <property type="match status" value="1"/>
</dbReference>
<comment type="catalytic activity">
    <reaction evidence="1 21">
        <text>(6S)-5-methyl-5,6,7,8-tetrahydrofolate + L-homocysteine = (6S)-5,6,7,8-tetrahydrofolate + L-methionine</text>
        <dbReference type="Rhea" id="RHEA:11172"/>
        <dbReference type="ChEBI" id="CHEBI:18608"/>
        <dbReference type="ChEBI" id="CHEBI:57453"/>
        <dbReference type="ChEBI" id="CHEBI:57844"/>
        <dbReference type="ChEBI" id="CHEBI:58199"/>
        <dbReference type="EC" id="2.1.1.13"/>
    </reaction>
</comment>
<dbReference type="Pfam" id="PF02310">
    <property type="entry name" value="B12-binding"/>
    <property type="match status" value="1"/>
</dbReference>
<evidence type="ECO:0000256" key="5">
    <source>
        <dbReference type="ARBA" id="ARBA00010398"/>
    </source>
</evidence>
<dbReference type="SUPFAM" id="SSF51717">
    <property type="entry name" value="Dihydropteroate synthetase-like"/>
    <property type="match status" value="1"/>
</dbReference>
<dbReference type="GO" id="GO:0031419">
    <property type="term" value="F:cobalamin binding"/>
    <property type="evidence" value="ECO:0007669"/>
    <property type="project" value="UniProtKB-UniRule"/>
</dbReference>
<dbReference type="NCBIfam" id="TIGR02082">
    <property type="entry name" value="metH"/>
    <property type="match status" value="1"/>
</dbReference>
<dbReference type="GO" id="GO:0050667">
    <property type="term" value="P:homocysteine metabolic process"/>
    <property type="evidence" value="ECO:0007669"/>
    <property type="project" value="TreeGrafter"/>
</dbReference>
<feature type="binding site" evidence="22 24">
    <location>
        <position position="291"/>
    </location>
    <ligand>
        <name>Zn(2+)</name>
        <dbReference type="ChEBI" id="CHEBI:29105"/>
    </ligand>
</feature>
<evidence type="ECO:0000256" key="19">
    <source>
        <dbReference type="ARBA" id="ARBA00031040"/>
    </source>
</evidence>
<feature type="binding site" evidence="23">
    <location>
        <begin position="722"/>
        <end position="726"/>
    </location>
    <ligand>
        <name>methylcob(III)alamin</name>
        <dbReference type="ChEBI" id="CHEBI:28115"/>
    </ligand>
</feature>
<dbReference type="InterPro" id="IPR036724">
    <property type="entry name" value="Cobalamin-bd_sf"/>
</dbReference>
<dbReference type="Pfam" id="PF02607">
    <property type="entry name" value="B12-binding_2"/>
    <property type="match status" value="1"/>
</dbReference>
<dbReference type="Proteomes" id="UP000192527">
    <property type="component" value="Chromosome"/>
</dbReference>
<evidence type="ECO:0000256" key="2">
    <source>
        <dbReference type="ARBA" id="ARBA00001947"/>
    </source>
</evidence>
<dbReference type="FunFam" id="3.20.20.20:FF:000017">
    <property type="entry name" value="Methionine synthase"/>
    <property type="match status" value="1"/>
</dbReference>
<evidence type="ECO:0000256" key="6">
    <source>
        <dbReference type="ARBA" id="ARBA00012032"/>
    </source>
</evidence>
<dbReference type="RefSeq" id="WP_085031610.1">
    <property type="nucleotide sequence ID" value="NZ_CP020772.1"/>
</dbReference>
<evidence type="ECO:0000256" key="18">
    <source>
        <dbReference type="ARBA" id="ARBA00025552"/>
    </source>
</evidence>
<keyword evidence="31" id="KW-1185">Reference proteome</keyword>
<evidence type="ECO:0000256" key="8">
    <source>
        <dbReference type="ARBA" id="ARBA00022603"/>
    </source>
</evidence>
<evidence type="ECO:0000259" key="26">
    <source>
        <dbReference type="PROSITE" id="PS50972"/>
    </source>
</evidence>
<evidence type="ECO:0000256" key="14">
    <source>
        <dbReference type="ARBA" id="ARBA00022737"/>
    </source>
</evidence>
<dbReference type="KEGG" id="hmn:HM131_20195"/>
<evidence type="ECO:0000256" key="20">
    <source>
        <dbReference type="NCBIfam" id="TIGR02082"/>
    </source>
</evidence>
<evidence type="ECO:0000256" key="23">
    <source>
        <dbReference type="PIRSR" id="PIRSR000381-2"/>
    </source>
</evidence>
<sequence>MGSTLFEEQLAKKILVLDGAMGTMLQQADLSAEDFGGEAYDGCNEYLNLTYPSLLDSIHAAYLEAGADIIETNTFGATDLVLDEYDLGYLAEEINIKAAQIAKEVASRYSTPEQPRFVAGAMGPTTKTLSVTGGTTFEALKNSYEEQARGLIKGGVDLLLLETSQDMLNVKAAFLGITAAKESLNANPPLIISGTIEPMGTTLAGQNIEAFYLSLEHMKPAVVGLNCATGPEFMRDHLRSLSDLATTNVSCYPNAGLPDEEGNYHETPESLATKVAGFAEKGWLNVVGGCCGTTPEHIRAIADAVRPLTPRTAPASHPHAVAGIEPFIYDDKDSRPILVGERTNVIGSRKFKRLIAEEKFEEASEVARAQVKKGAHVIDICLADPDRDEEVDMEAFMKHVVNKVKVPLVIDSTDEKVIEKALSYSQGKVIINSINLEDGEDRFKEVLPLVQKYGAAVVVGTIDETGMAVTAERKLEIAKRSRDILVEEYNLNPSDIIFDPLVFPIGTGDEQYIGSAKETIEGIRLIKQHLPDCQTILGISNVSFGLPPVGREVLNAVYLYHCTKAGLDYAIVNTEKLERYASIAQEEIDQADELLFKTTDETLANFTAFYRGKKKEVKVPTETMTLEERLAHYVVEGTKEGLLPDLEEALQKYDAPLGIINGPLMDGMAEVGRLFNDNQLIVAEVLQSAEVMKTSVAFLEPHMEKQDSSNKKGKVLLATVKGDVHDIGKNLVEIILSNNGFEVVDLGIKVTPSDLIKQVQSEKPDIIGLSGLLVKSAQQMVLTAQDLKQQKISLPILVGGAALSRKFTNTKISPEYEGPVLYAKDAMDGLSLSNQLSNEDSREKLLDDHKKKQEKALLRNSVQTPSAEGGTAVAVKPKSTVSTTVPVFHPHDFEKHIIRDYPVAQIEPFINMQMLIGHHLGLKGRFSKLLEEKNEKAVRLKEVVDGLLTKAKVEKWIRPSAIYQFFPAQSDGDDVLIYDQNDETTVIERFTFPRQPKEPFLCLADYLRSVSSGEMDYVGFFSVTAGKGIRQRAVELKDNGQYLESHALQALALETAEGLAEHIHQLMRDKWGFPDPTDFTMQERFSAKYQGQRYSFGYPACPDLEDQKKLFQLIRPEDIGVELTDGFMMEPEASVTAMVFAHPEARYFNVH</sequence>
<dbReference type="PROSITE" id="PS51337">
    <property type="entry name" value="B12_BINDING_NTER"/>
    <property type="match status" value="1"/>
</dbReference>
<dbReference type="PANTHER" id="PTHR45833">
    <property type="entry name" value="METHIONINE SYNTHASE"/>
    <property type="match status" value="1"/>
</dbReference>
<feature type="binding site" evidence="22 24">
    <location>
        <position position="227"/>
    </location>
    <ligand>
        <name>Zn(2+)</name>
        <dbReference type="ChEBI" id="CHEBI:29105"/>
    </ligand>
</feature>
<keyword evidence="16 21" id="KW-0486">Methionine biosynthesis</keyword>